<evidence type="ECO:0000256" key="6">
    <source>
        <dbReference type="ARBA" id="ARBA00022723"/>
    </source>
</evidence>
<dbReference type="InterPro" id="IPR036523">
    <property type="entry name" value="SurE-like_sf"/>
</dbReference>
<dbReference type="Proteomes" id="UP000030661">
    <property type="component" value="Unassembled WGS sequence"/>
</dbReference>
<reference evidence="11 12" key="1">
    <citation type="journal article" date="2015" name="PeerJ">
        <title>First genomic representation of candidate bacterial phylum KSB3 points to enhanced environmental sensing as a trigger of wastewater bulking.</title>
        <authorList>
            <person name="Sekiguchi Y."/>
            <person name="Ohashi A."/>
            <person name="Parks D.H."/>
            <person name="Yamauchi T."/>
            <person name="Tyson G.W."/>
            <person name="Hugenholtz P."/>
        </authorList>
    </citation>
    <scope>NUCLEOTIDE SEQUENCE [LARGE SCALE GENOMIC DNA]</scope>
</reference>
<dbReference type="FunFam" id="3.40.1210.10:FF:000001">
    <property type="entry name" value="5'/3'-nucleotidase SurE"/>
    <property type="match status" value="1"/>
</dbReference>
<dbReference type="Gene3D" id="3.40.1210.10">
    <property type="entry name" value="Survival protein SurE-like phosphatase/nucleotidase"/>
    <property type="match status" value="1"/>
</dbReference>
<feature type="binding site" evidence="9">
    <location>
        <position position="40"/>
    </location>
    <ligand>
        <name>a divalent metal cation</name>
        <dbReference type="ChEBI" id="CHEBI:60240"/>
    </ligand>
</feature>
<dbReference type="AlphaFoldDB" id="A0A081C1Y5"/>
<dbReference type="GO" id="GO:0046872">
    <property type="term" value="F:metal ion binding"/>
    <property type="evidence" value="ECO:0007669"/>
    <property type="project" value="UniProtKB-UniRule"/>
</dbReference>
<comment type="catalytic activity">
    <reaction evidence="1 9">
        <text>a ribonucleoside 5'-phosphate + H2O = a ribonucleoside + phosphate</text>
        <dbReference type="Rhea" id="RHEA:12484"/>
        <dbReference type="ChEBI" id="CHEBI:15377"/>
        <dbReference type="ChEBI" id="CHEBI:18254"/>
        <dbReference type="ChEBI" id="CHEBI:43474"/>
        <dbReference type="ChEBI" id="CHEBI:58043"/>
        <dbReference type="EC" id="3.1.3.5"/>
    </reaction>
</comment>
<dbReference type="eggNOG" id="COG0496">
    <property type="taxonomic scope" value="Bacteria"/>
</dbReference>
<evidence type="ECO:0000256" key="2">
    <source>
        <dbReference type="ARBA" id="ARBA00001946"/>
    </source>
</evidence>
<dbReference type="NCBIfam" id="NF001490">
    <property type="entry name" value="PRK00346.1-4"/>
    <property type="match status" value="1"/>
</dbReference>
<evidence type="ECO:0000259" key="10">
    <source>
        <dbReference type="Pfam" id="PF01975"/>
    </source>
</evidence>
<evidence type="ECO:0000313" key="12">
    <source>
        <dbReference type="Proteomes" id="UP000030661"/>
    </source>
</evidence>
<evidence type="ECO:0000256" key="9">
    <source>
        <dbReference type="HAMAP-Rule" id="MF_00060"/>
    </source>
</evidence>
<comment type="subcellular location">
    <subcellularLocation>
        <location evidence="3 9">Cytoplasm</location>
    </subcellularLocation>
</comment>
<comment type="similarity">
    <text evidence="4 9">Belongs to the SurE nucleotidase family.</text>
</comment>
<dbReference type="NCBIfam" id="NF001492">
    <property type="entry name" value="PRK00346.2-2"/>
    <property type="match status" value="1"/>
</dbReference>
<evidence type="ECO:0000256" key="7">
    <source>
        <dbReference type="ARBA" id="ARBA00022741"/>
    </source>
</evidence>
<organism evidence="11 12">
    <name type="scientific">Vecturithrix granuli</name>
    <dbReference type="NCBI Taxonomy" id="1499967"/>
    <lineage>
        <taxon>Bacteria</taxon>
        <taxon>Candidatus Moduliflexota</taxon>
        <taxon>Candidatus Vecturitrichia</taxon>
        <taxon>Candidatus Vecturitrichales</taxon>
        <taxon>Candidatus Vecturitrichaceae</taxon>
        <taxon>Candidatus Vecturithrix</taxon>
    </lineage>
</organism>
<dbReference type="NCBIfam" id="TIGR00087">
    <property type="entry name" value="surE"/>
    <property type="match status" value="1"/>
</dbReference>
<feature type="domain" description="Survival protein SurE-like phosphatase/nucleotidase" evidence="10">
    <location>
        <begin position="3"/>
        <end position="192"/>
    </location>
</feature>
<dbReference type="InterPro" id="IPR030048">
    <property type="entry name" value="SurE"/>
</dbReference>
<dbReference type="EC" id="3.1.3.5" evidence="9"/>
<comment type="function">
    <text evidence="9">Nucleotidase that shows phosphatase activity on nucleoside 5'-monophosphates.</text>
</comment>
<dbReference type="InterPro" id="IPR002828">
    <property type="entry name" value="SurE-like_Pase/nucleotidase"/>
</dbReference>
<gene>
    <name evidence="9" type="primary">surE</name>
    <name evidence="11" type="ORF">U27_05564</name>
</gene>
<dbReference type="EMBL" id="DF820468">
    <property type="protein sequence ID" value="GAK58590.1"/>
    <property type="molecule type" value="Genomic_DNA"/>
</dbReference>
<dbReference type="HOGENOM" id="CLU_045192_1_0_0"/>
<dbReference type="GO" id="GO:0005737">
    <property type="term" value="C:cytoplasm"/>
    <property type="evidence" value="ECO:0007669"/>
    <property type="project" value="UniProtKB-SubCell"/>
</dbReference>
<evidence type="ECO:0000256" key="4">
    <source>
        <dbReference type="ARBA" id="ARBA00011062"/>
    </source>
</evidence>
<feature type="binding site" evidence="9">
    <location>
        <position position="96"/>
    </location>
    <ligand>
        <name>a divalent metal cation</name>
        <dbReference type="ChEBI" id="CHEBI:60240"/>
    </ligand>
</feature>
<dbReference type="GO" id="GO:0008253">
    <property type="term" value="F:5'-nucleotidase activity"/>
    <property type="evidence" value="ECO:0007669"/>
    <property type="project" value="UniProtKB-UniRule"/>
</dbReference>
<keyword evidence="7 9" id="KW-0547">Nucleotide-binding</keyword>
<proteinExistence type="inferred from homology"/>
<evidence type="ECO:0000256" key="1">
    <source>
        <dbReference type="ARBA" id="ARBA00000815"/>
    </source>
</evidence>
<keyword evidence="12" id="KW-1185">Reference proteome</keyword>
<keyword evidence="5 9" id="KW-0963">Cytoplasm</keyword>
<comment type="cofactor">
    <cofactor evidence="2">
        <name>Mg(2+)</name>
        <dbReference type="ChEBI" id="CHEBI:18420"/>
    </cofactor>
</comment>
<name>A0A081C1Y5_VECG1</name>
<evidence type="ECO:0000256" key="8">
    <source>
        <dbReference type="ARBA" id="ARBA00022801"/>
    </source>
</evidence>
<feature type="binding site" evidence="9">
    <location>
        <position position="9"/>
    </location>
    <ligand>
        <name>a divalent metal cation</name>
        <dbReference type="ChEBI" id="CHEBI:60240"/>
    </ligand>
</feature>
<comment type="cofactor">
    <cofactor evidence="9">
        <name>a divalent metal cation</name>
        <dbReference type="ChEBI" id="CHEBI:60240"/>
    </cofactor>
    <text evidence="9">Binds 1 divalent metal cation per subunit.</text>
</comment>
<evidence type="ECO:0000256" key="3">
    <source>
        <dbReference type="ARBA" id="ARBA00004496"/>
    </source>
</evidence>
<accession>A0A081C1Y5</accession>
<keyword evidence="8 9" id="KW-0378">Hydrolase</keyword>
<dbReference type="SUPFAM" id="SSF64167">
    <property type="entry name" value="SurE-like"/>
    <property type="match status" value="1"/>
</dbReference>
<dbReference type="Pfam" id="PF01975">
    <property type="entry name" value="SurE"/>
    <property type="match status" value="1"/>
</dbReference>
<keyword evidence="6 9" id="KW-0479">Metal-binding</keyword>
<dbReference type="STRING" id="1499967.U27_05564"/>
<dbReference type="GO" id="GO:0000166">
    <property type="term" value="F:nucleotide binding"/>
    <property type="evidence" value="ECO:0007669"/>
    <property type="project" value="UniProtKB-KW"/>
</dbReference>
<dbReference type="PANTHER" id="PTHR30457">
    <property type="entry name" value="5'-NUCLEOTIDASE SURE"/>
    <property type="match status" value="1"/>
</dbReference>
<feature type="binding site" evidence="9">
    <location>
        <position position="8"/>
    </location>
    <ligand>
        <name>a divalent metal cation</name>
        <dbReference type="ChEBI" id="CHEBI:60240"/>
    </ligand>
</feature>
<dbReference type="HAMAP" id="MF_00060">
    <property type="entry name" value="SurE"/>
    <property type="match status" value="1"/>
</dbReference>
<dbReference type="PANTHER" id="PTHR30457:SF0">
    <property type="entry name" value="PHOSPHATASE, PUTATIVE (AFU_ORTHOLOGUE AFUA_4G01070)-RELATED"/>
    <property type="match status" value="1"/>
</dbReference>
<sequence length="260" mass="28626">MNILLTNDDGIYADGISAMYQALRQKGHEVVVVAPDSERSAVGHAITVSDPLKVAFVDVEARIRGYAIKGTPADCVKLAVNALLERKPDLVISGINRGANTGYHIIYSGTVSAATEASMFGLTAIAVSLDVSLRKSGAIDYNYAAQFATRLCDVVAQHGGLPEGTLLNVNVPGGDPQQIKGVRICKQARFHQADEYEKRVDPFERIYYWPKLEQVRVTNPPEVEVDYRLLKAGFIVVTPIQYDLTDYKMISQLQQWTIKL</sequence>
<evidence type="ECO:0000256" key="5">
    <source>
        <dbReference type="ARBA" id="ARBA00022490"/>
    </source>
</evidence>
<protein>
    <recommendedName>
        <fullName evidence="9">5'-nucleotidase SurE</fullName>
        <ecNumber evidence="9">3.1.3.5</ecNumber>
    </recommendedName>
    <alternativeName>
        <fullName evidence="9">Nucleoside 5'-monophosphate phosphohydrolase</fullName>
    </alternativeName>
</protein>
<evidence type="ECO:0000313" key="11">
    <source>
        <dbReference type="EMBL" id="GAK58590.1"/>
    </source>
</evidence>